<evidence type="ECO:0000256" key="2">
    <source>
        <dbReference type="SAM" id="MobiDB-lite"/>
    </source>
</evidence>
<feature type="region of interest" description="Disordered" evidence="2">
    <location>
        <begin position="625"/>
        <end position="650"/>
    </location>
</feature>
<proteinExistence type="predicted"/>
<feature type="compositionally biased region" description="Acidic residues" evidence="2">
    <location>
        <begin position="310"/>
        <end position="320"/>
    </location>
</feature>
<keyword evidence="1" id="KW-0175">Coiled coil</keyword>
<organism evidence="3 4">
    <name type="scientific">Plasmodium reichenowi</name>
    <dbReference type="NCBI Taxonomy" id="5854"/>
    <lineage>
        <taxon>Eukaryota</taxon>
        <taxon>Sar</taxon>
        <taxon>Alveolata</taxon>
        <taxon>Apicomplexa</taxon>
        <taxon>Aconoidasida</taxon>
        <taxon>Haemosporida</taxon>
        <taxon>Plasmodiidae</taxon>
        <taxon>Plasmodium</taxon>
        <taxon>Plasmodium (Laverania)</taxon>
    </lineage>
</organism>
<gene>
    <name evidence="3" type="ORF">PRSY57_0812500</name>
</gene>
<dbReference type="VEuPathDB" id="PlasmoDB:PRG01_0816000"/>
<feature type="compositionally biased region" description="Basic and acidic residues" evidence="2">
    <location>
        <begin position="508"/>
        <end position="521"/>
    </location>
</feature>
<accession>A0A151LJU9</accession>
<dbReference type="KEGG" id="prei:PRSY57_0812500"/>
<dbReference type="RefSeq" id="XP_012762518.2">
    <property type="nucleotide sequence ID" value="XM_012907064.2"/>
</dbReference>
<dbReference type="VEuPathDB" id="PlasmoDB:PRCDC_0812500"/>
<name>A0A151LJU9_PLARE</name>
<evidence type="ECO:0000313" key="3">
    <source>
        <dbReference type="EMBL" id="KYN99221.1"/>
    </source>
</evidence>
<reference evidence="3 4" key="1">
    <citation type="journal article" date="2016" name="Nat. Commun.">
        <title>Genomes of cryptic chimpanzee Plasmodium species reveal key evolutionary events leading to human malaria.</title>
        <authorList>
            <person name="Sundararaman S.A."/>
            <person name="Plenderleith L.J."/>
            <person name="Liu W."/>
            <person name="Loy D.E."/>
            <person name="Learn G.H."/>
            <person name="Li Y."/>
            <person name="Shaw K.S."/>
            <person name="Ayouba A."/>
            <person name="Peeters M."/>
            <person name="Speede S."/>
            <person name="Shaw G.M."/>
            <person name="Bushman F.D."/>
            <person name="Brisson D."/>
            <person name="Rayner J.C."/>
            <person name="Sharp P.M."/>
            <person name="Hahn B.H."/>
        </authorList>
    </citation>
    <scope>NUCLEOTIDE SEQUENCE [LARGE SCALE GENOMIC DNA]</scope>
    <source>
        <strain evidence="3 4">SY57</strain>
    </source>
</reference>
<feature type="coiled-coil region" evidence="1">
    <location>
        <begin position="157"/>
        <end position="196"/>
    </location>
</feature>
<feature type="compositionally biased region" description="Basic and acidic residues" evidence="2">
    <location>
        <begin position="383"/>
        <end position="401"/>
    </location>
</feature>
<feature type="compositionally biased region" description="Low complexity" evidence="2">
    <location>
        <begin position="417"/>
        <end position="433"/>
    </location>
</feature>
<feature type="region of interest" description="Disordered" evidence="2">
    <location>
        <begin position="383"/>
        <end position="402"/>
    </location>
</feature>
<evidence type="ECO:0000256" key="1">
    <source>
        <dbReference type="SAM" id="Coils"/>
    </source>
</evidence>
<feature type="compositionally biased region" description="Basic and acidic residues" evidence="2">
    <location>
        <begin position="625"/>
        <end position="649"/>
    </location>
</feature>
<dbReference type="AlphaFoldDB" id="A0A151LJU9"/>
<feature type="region of interest" description="Disordered" evidence="2">
    <location>
        <begin position="294"/>
        <end position="339"/>
    </location>
</feature>
<evidence type="ECO:0000313" key="4">
    <source>
        <dbReference type="Proteomes" id="UP000076359"/>
    </source>
</evidence>
<protein>
    <submittedName>
        <fullName evidence="3">Uncharacterized protein</fullName>
    </submittedName>
</protein>
<dbReference type="GeneID" id="24530667"/>
<sequence>MSENVKYYYDIVTSKLYFFDILSVQWKEYNEDTFNDGYAQVNRTAKYNEKYRVDKYSFYNTRNVRHTSKKGYKEILQKKKDSNNQLYELTNHVSNKIMRSGNNLIKKLKESFNISDPSTSQNDTSNVNAQSEKVIKEMSNHIYPSQNDIRNYNNENKVEYDDSLNNYYEEEEEEEEEEEKDNEEEIINNNSNTQEEDGEYQNNIHNNDNNTYDYNNTANNISNSYTDEYEQYNENGYKECGNYEINDKNYYDENMNYYEEVENYDTDYKNDYEENGYYYEQDMKHYNKENNSEYNETKKYNNNNNNNNDHDDDDDDDNDDNNIHSNNKTEQTDSKDTQNTKQIFYSYEKEHKESTSPYDKIYLNEKKEDTYEYSPVAENNEEYIKDREYGGNKSKLKEHNDNTLLKKLNKEEVQKKNSANSRNSSPSSCGSNKLSERINSLINESYSIHSLTPQHRSYITNNSYYYHGNHYYSNNSLSKRGSSNLIENLLSHSGTKSDNFQSFNEAEHNDGKDNHTEEGIMNKKTPKVNFEDIKDSKEQTFDKNKKAYKENEESNINHETNDTYEIPFVRRATRTLTFKNQGGLTGCLKTVHKKKQELMLSSPNGVSDIDIKIANLKRRARELAQRYKSKEYSNHDQEKNKNMKTKFEDIVLQAQKQKREIQQMQNK</sequence>
<feature type="region of interest" description="Disordered" evidence="2">
    <location>
        <begin position="412"/>
        <end position="433"/>
    </location>
</feature>
<dbReference type="EMBL" id="LVLA01000009">
    <property type="protein sequence ID" value="KYN99221.1"/>
    <property type="molecule type" value="Genomic_DNA"/>
</dbReference>
<dbReference type="Proteomes" id="UP000076359">
    <property type="component" value="Chromosome 8"/>
</dbReference>
<feature type="region of interest" description="Disordered" evidence="2">
    <location>
        <begin position="508"/>
        <end position="527"/>
    </location>
</feature>
<comment type="caution">
    <text evidence="3">The sequence shown here is derived from an EMBL/GenBank/DDBJ whole genome shotgun (WGS) entry which is preliminary data.</text>
</comment>